<comment type="caution">
    <text evidence="3">The sequence shown here is derived from an EMBL/GenBank/DDBJ whole genome shotgun (WGS) entry which is preliminary data.</text>
</comment>
<dbReference type="OrthoDB" id="5295757at2"/>
<keyword evidence="3" id="KW-0449">Lipoprotein</keyword>
<keyword evidence="4" id="KW-1185">Reference proteome</keyword>
<reference evidence="3 4" key="1">
    <citation type="submission" date="2019-01" db="EMBL/GenBank/DDBJ databases">
        <authorList>
            <person name="Chen W.-M."/>
        </authorList>
    </citation>
    <scope>NUCLEOTIDE SEQUENCE [LARGE SCALE GENOMIC DNA]</scope>
    <source>
        <strain evidence="3 4">KYPC3</strain>
    </source>
</reference>
<feature type="chain" id="PRO_5019073918" evidence="2">
    <location>
        <begin position="27"/>
        <end position="205"/>
    </location>
</feature>
<sequence>MQEKSCMRWLPFALVSVLLISGCATYPDAVKVADGTPLVSYQSATQGKVQQGTARWSGVIAKVENNASNTRLEVVYFPGNESGRPKISDQTEGRFVAYINGFVDPMVYQQGKSVTVLGQLAQPEAGMVDKFQYLYPVIQQAVVYLWPKQPDTRVDIVDPWPLWRTPYPYWGYGPAIRIRTTTPIGEKPAQGPLHVEQATQGTQQR</sequence>
<dbReference type="PANTHER" id="PTHR37530:SF1">
    <property type="entry name" value="OUTER MEMBRANE PROTEIN SLP"/>
    <property type="match status" value="1"/>
</dbReference>
<evidence type="ECO:0000256" key="2">
    <source>
        <dbReference type="SAM" id="SignalP"/>
    </source>
</evidence>
<gene>
    <name evidence="3" type="ORF">EOE67_06220</name>
</gene>
<dbReference type="EMBL" id="SACS01000004">
    <property type="protein sequence ID" value="RVU40633.1"/>
    <property type="molecule type" value="Genomic_DNA"/>
</dbReference>
<dbReference type="PROSITE" id="PS51257">
    <property type="entry name" value="PROKAR_LIPOPROTEIN"/>
    <property type="match status" value="1"/>
</dbReference>
<evidence type="ECO:0000313" key="4">
    <source>
        <dbReference type="Proteomes" id="UP000283077"/>
    </source>
</evidence>
<dbReference type="Proteomes" id="UP000283077">
    <property type="component" value="Unassembled WGS sequence"/>
</dbReference>
<dbReference type="PANTHER" id="PTHR37530">
    <property type="entry name" value="OUTER MEMBRANE PROTEIN SLP"/>
    <property type="match status" value="1"/>
</dbReference>
<dbReference type="Pfam" id="PF03843">
    <property type="entry name" value="Slp"/>
    <property type="match status" value="1"/>
</dbReference>
<accession>A0A437R1N3</accession>
<name>A0A437R1N3_9GAMM</name>
<organism evidence="3 4">
    <name type="scientific">Rheinheimera riviphila</name>
    <dbReference type="NCBI Taxonomy" id="1834037"/>
    <lineage>
        <taxon>Bacteria</taxon>
        <taxon>Pseudomonadati</taxon>
        <taxon>Pseudomonadota</taxon>
        <taxon>Gammaproteobacteria</taxon>
        <taxon>Chromatiales</taxon>
        <taxon>Chromatiaceae</taxon>
        <taxon>Rheinheimera</taxon>
    </lineage>
</organism>
<protein>
    <submittedName>
        <fullName evidence="3">Slp family lipoprotein</fullName>
    </submittedName>
</protein>
<dbReference type="PIRSF" id="PIRSF004982">
    <property type="entry name" value="SlP"/>
    <property type="match status" value="1"/>
</dbReference>
<proteinExistence type="predicted"/>
<dbReference type="GO" id="GO:0019867">
    <property type="term" value="C:outer membrane"/>
    <property type="evidence" value="ECO:0007669"/>
    <property type="project" value="InterPro"/>
</dbReference>
<feature type="signal peptide" evidence="2">
    <location>
        <begin position="1"/>
        <end position="26"/>
    </location>
</feature>
<evidence type="ECO:0000256" key="1">
    <source>
        <dbReference type="SAM" id="MobiDB-lite"/>
    </source>
</evidence>
<feature type="region of interest" description="Disordered" evidence="1">
    <location>
        <begin position="184"/>
        <end position="205"/>
    </location>
</feature>
<evidence type="ECO:0000313" key="3">
    <source>
        <dbReference type="EMBL" id="RVU40633.1"/>
    </source>
</evidence>
<dbReference type="InterPro" id="IPR004658">
    <property type="entry name" value="OMP_Slp"/>
</dbReference>
<dbReference type="NCBIfam" id="TIGR00752">
    <property type="entry name" value="slp"/>
    <property type="match status" value="1"/>
</dbReference>
<dbReference type="AlphaFoldDB" id="A0A437R1N3"/>
<keyword evidence="2" id="KW-0732">Signal</keyword>